<dbReference type="PANTHER" id="PTHR44845">
    <property type="entry name" value="CARRIER DOMAIN-CONTAINING PROTEIN"/>
    <property type="match status" value="1"/>
</dbReference>
<feature type="domain" description="Carrier" evidence="3">
    <location>
        <begin position="526"/>
        <end position="605"/>
    </location>
</feature>
<gene>
    <name evidence="4" type="ORF">D5H75_24495</name>
</gene>
<protein>
    <submittedName>
        <fullName evidence="4">Amino acid adenylation domain-containing protein</fullName>
    </submittedName>
</protein>
<dbReference type="SUPFAM" id="SSF47336">
    <property type="entry name" value="ACP-like"/>
    <property type="match status" value="1"/>
</dbReference>
<dbReference type="GO" id="GO:0031177">
    <property type="term" value="F:phosphopantetheine binding"/>
    <property type="evidence" value="ECO:0007669"/>
    <property type="project" value="InterPro"/>
</dbReference>
<sequence>MTLTPARPGRYAAVFAGPVTDYPREAALHELFAAVAARRPYAPAIRAGRRELSYGELDARSRALAARLREAGVRPGDAVGVCGGRSPEAIVAVLGVLRAGAAYVPLDEHSPPARLNAMAEDSGVRAAVVLPGARCRVRRLGVRVALTDGPDPGPGFESPAVGAGACAYVTFTSGSTGRPKPVAVPHRGVVRLALSDPDLPRPGAADRVLHGYAPSSGASTIEIWSGLLGGSCLVIAEREELLSPVALERRLREDEVTIAYLTTSVFHHVARTRPHAFAGLRFVSAGGEAMDPALAREVVRACPSTEVANLYGPAENTVVSTVHFVRGLPEDARTVPIGRPLANSTCRVLLPDGSPAGRGEEGELYVGGDGLALGYPGDPRLTAERFVTFDDGERLYRTGDRVTVNPDGVLEHLGRLDRRLKLRGRRVEPDEVEARLRDHPSVGEAVVGVEDDGLVAYLTPAVPGRPADPSALRRFCAKWLPAPAVPRAIHQLAAFPLTPAGKVDRAGLAALVRERTTAAPPGADPGDEAGLRAVVASAWEAALGVRPEAGDDFFLIGGDSLLAAEVVNRTRAVLGLDAAHGSRLIRALLDAPTVEGFAGAVADALAGTPGPGTAVDFEAEARLGFTLPHATGPAPRPGDPADVLLTGATGFVGAFLLDRLLGRTSARVHCPVRARDTVHARRRVLATLDRYGLSVAGREDRVICFPGDLTDPELGLGPSHLHELGRTLDLIVHCGARVNLVYPYPALRDANVEGTRAIVRLAARRRVPVHFLSTVAVLAGFGAAGTRHVNEDVPLAHADRLTMGYAESKWVAERVLREAARQGLPVAVYRPYEVTGDRRTGVCNTETAICSLFKMIAETGFAPDIALPMDFVPVDHVADAIVRIATGRTTASETYHLTNPRPATLADVVERMRATGFEIETLPYARWVGELIRHVTADPASPAAPFVSLYVDRGGGTDGSVEETYAEGMFPRLGRRNTEAALAGSGLTCPPVDTTLIDHYLEHLFASGFIRRPRAGRGMS</sequence>
<dbReference type="Gene3D" id="1.10.1200.10">
    <property type="entry name" value="ACP-like"/>
    <property type="match status" value="1"/>
</dbReference>
<dbReference type="CDD" id="cd05235">
    <property type="entry name" value="SDR_e1"/>
    <property type="match status" value="1"/>
</dbReference>
<evidence type="ECO:0000256" key="1">
    <source>
        <dbReference type="ARBA" id="ARBA00022450"/>
    </source>
</evidence>
<dbReference type="AlphaFoldDB" id="A0A3A4B7K5"/>
<reference evidence="4 5" key="1">
    <citation type="submission" date="2018-09" db="EMBL/GenBank/DDBJ databases">
        <title>YIM 75507 draft genome.</title>
        <authorList>
            <person name="Tang S."/>
            <person name="Feng Y."/>
        </authorList>
    </citation>
    <scope>NUCLEOTIDE SEQUENCE [LARGE SCALE GENOMIC DNA]</scope>
    <source>
        <strain evidence="4 5">YIM 75507</strain>
    </source>
</reference>
<keyword evidence="1" id="KW-0596">Phosphopantetheine</keyword>
<dbReference type="NCBIfam" id="TIGR01746">
    <property type="entry name" value="Thioester-redct"/>
    <property type="match status" value="1"/>
</dbReference>
<keyword evidence="5" id="KW-1185">Reference proteome</keyword>
<dbReference type="Pfam" id="PF07993">
    <property type="entry name" value="NAD_binding_4"/>
    <property type="match status" value="1"/>
</dbReference>
<dbReference type="PANTHER" id="PTHR44845:SF6">
    <property type="entry name" value="BETA-ALANINE-ACTIVATING ENZYME"/>
    <property type="match status" value="1"/>
</dbReference>
<comment type="caution">
    <text evidence="4">The sequence shown here is derived from an EMBL/GenBank/DDBJ whole genome shotgun (WGS) entry which is preliminary data.</text>
</comment>
<dbReference type="RefSeq" id="WP_119928868.1">
    <property type="nucleotide sequence ID" value="NZ_QZEY01000010.1"/>
</dbReference>
<dbReference type="InterPro" id="IPR010080">
    <property type="entry name" value="Thioester_reductase-like_dom"/>
</dbReference>
<dbReference type="NCBIfam" id="TIGR01733">
    <property type="entry name" value="AA-adenyl-dom"/>
    <property type="match status" value="1"/>
</dbReference>
<dbReference type="Gene3D" id="3.40.50.720">
    <property type="entry name" value="NAD(P)-binding Rossmann-like Domain"/>
    <property type="match status" value="1"/>
</dbReference>
<dbReference type="SUPFAM" id="SSF51735">
    <property type="entry name" value="NAD(P)-binding Rossmann-fold domains"/>
    <property type="match status" value="1"/>
</dbReference>
<dbReference type="InterPro" id="IPR025110">
    <property type="entry name" value="AMP-bd_C"/>
</dbReference>
<dbReference type="InterPro" id="IPR000873">
    <property type="entry name" value="AMP-dep_synth/lig_dom"/>
</dbReference>
<name>A0A3A4B7K5_9ACTN</name>
<evidence type="ECO:0000259" key="3">
    <source>
        <dbReference type="PROSITE" id="PS50075"/>
    </source>
</evidence>
<dbReference type="OrthoDB" id="2472181at2"/>
<dbReference type="EMBL" id="QZEY01000010">
    <property type="protein sequence ID" value="RJL30088.1"/>
    <property type="molecule type" value="Genomic_DNA"/>
</dbReference>
<accession>A0A3A4B7K5</accession>
<dbReference type="CDD" id="cd12117">
    <property type="entry name" value="A_NRPS_Srf_like"/>
    <property type="match status" value="1"/>
</dbReference>
<dbReference type="InterPro" id="IPR010071">
    <property type="entry name" value="AA_adenyl_dom"/>
</dbReference>
<dbReference type="InterPro" id="IPR009081">
    <property type="entry name" value="PP-bd_ACP"/>
</dbReference>
<dbReference type="SMART" id="SM00823">
    <property type="entry name" value="PKS_PP"/>
    <property type="match status" value="1"/>
</dbReference>
<dbReference type="SUPFAM" id="SSF56801">
    <property type="entry name" value="Acetyl-CoA synthetase-like"/>
    <property type="match status" value="1"/>
</dbReference>
<dbReference type="Gene3D" id="3.30.300.30">
    <property type="match status" value="1"/>
</dbReference>
<dbReference type="Pfam" id="PF00550">
    <property type="entry name" value="PP-binding"/>
    <property type="match status" value="1"/>
</dbReference>
<dbReference type="Pfam" id="PF00501">
    <property type="entry name" value="AMP-binding"/>
    <property type="match status" value="1"/>
</dbReference>
<dbReference type="Pfam" id="PF13193">
    <property type="entry name" value="AMP-binding_C"/>
    <property type="match status" value="1"/>
</dbReference>
<organism evidence="4 5">
    <name type="scientific">Bailinhaonella thermotolerans</name>
    <dbReference type="NCBI Taxonomy" id="1070861"/>
    <lineage>
        <taxon>Bacteria</taxon>
        <taxon>Bacillati</taxon>
        <taxon>Actinomycetota</taxon>
        <taxon>Actinomycetes</taxon>
        <taxon>Streptosporangiales</taxon>
        <taxon>Streptosporangiaceae</taxon>
        <taxon>Bailinhaonella</taxon>
    </lineage>
</organism>
<evidence type="ECO:0000313" key="5">
    <source>
        <dbReference type="Proteomes" id="UP000265768"/>
    </source>
</evidence>
<dbReference type="PROSITE" id="PS50075">
    <property type="entry name" value="CARRIER"/>
    <property type="match status" value="1"/>
</dbReference>
<dbReference type="InterPro" id="IPR036736">
    <property type="entry name" value="ACP-like_sf"/>
</dbReference>
<keyword evidence="2" id="KW-0597">Phosphoprotein</keyword>
<dbReference type="Gene3D" id="3.40.50.980">
    <property type="match status" value="2"/>
</dbReference>
<evidence type="ECO:0000256" key="2">
    <source>
        <dbReference type="ARBA" id="ARBA00022553"/>
    </source>
</evidence>
<dbReference type="PROSITE" id="PS00455">
    <property type="entry name" value="AMP_BINDING"/>
    <property type="match status" value="1"/>
</dbReference>
<evidence type="ECO:0000313" key="4">
    <source>
        <dbReference type="EMBL" id="RJL30088.1"/>
    </source>
</evidence>
<dbReference type="InterPro" id="IPR020806">
    <property type="entry name" value="PKS_PP-bd"/>
</dbReference>
<dbReference type="InterPro" id="IPR020845">
    <property type="entry name" value="AMP-binding_CS"/>
</dbReference>
<dbReference type="Gene3D" id="2.30.38.10">
    <property type="entry name" value="Luciferase, Domain 3"/>
    <property type="match status" value="1"/>
</dbReference>
<dbReference type="InterPro" id="IPR036291">
    <property type="entry name" value="NAD(P)-bd_dom_sf"/>
</dbReference>
<proteinExistence type="predicted"/>
<dbReference type="InterPro" id="IPR045851">
    <property type="entry name" value="AMP-bd_C_sf"/>
</dbReference>
<dbReference type="InterPro" id="IPR013120">
    <property type="entry name" value="FAR_NAD-bd"/>
</dbReference>
<dbReference type="Proteomes" id="UP000265768">
    <property type="component" value="Unassembled WGS sequence"/>
</dbReference>